<reference evidence="3 4" key="1">
    <citation type="submission" date="2022-11" db="EMBL/GenBank/DDBJ databases">
        <title>Genome sequencing of Acetobacter type strain.</title>
        <authorList>
            <person name="Heo J."/>
            <person name="Lee D."/>
            <person name="Han B.-H."/>
            <person name="Hong S.-B."/>
            <person name="Kwon S.-W."/>
        </authorList>
    </citation>
    <scope>NUCLEOTIDE SEQUENCE [LARGE SCALE GENOMIC DNA]</scope>
    <source>
        <strain evidence="3 4">KACC 21251</strain>
    </source>
</reference>
<protein>
    <submittedName>
        <fullName evidence="3">DUF5911 domain-containing protein</fullName>
    </submittedName>
</protein>
<evidence type="ECO:0000259" key="1">
    <source>
        <dbReference type="Pfam" id="PF00723"/>
    </source>
</evidence>
<organism evidence="3 4">
    <name type="scientific">Acetobacter farinalis</name>
    <dbReference type="NCBI Taxonomy" id="1260984"/>
    <lineage>
        <taxon>Bacteria</taxon>
        <taxon>Pseudomonadati</taxon>
        <taxon>Pseudomonadota</taxon>
        <taxon>Alphaproteobacteria</taxon>
        <taxon>Acetobacterales</taxon>
        <taxon>Acetobacteraceae</taxon>
        <taxon>Acetobacter</taxon>
    </lineage>
</organism>
<evidence type="ECO:0000313" key="3">
    <source>
        <dbReference type="EMBL" id="MCX2560463.1"/>
    </source>
</evidence>
<gene>
    <name evidence="3" type="ORF">OQ252_03450</name>
</gene>
<dbReference type="Gene3D" id="1.50.10.10">
    <property type="match status" value="1"/>
</dbReference>
<dbReference type="PANTHER" id="PTHR31616:SF0">
    <property type="entry name" value="GLUCAN 1,4-ALPHA-GLUCOSIDASE"/>
    <property type="match status" value="1"/>
</dbReference>
<dbReference type="Pfam" id="PF19291">
    <property type="entry name" value="TREH_N"/>
    <property type="match status" value="1"/>
</dbReference>
<accession>A0ABT3Q596</accession>
<dbReference type="InterPro" id="IPR012341">
    <property type="entry name" value="6hp_glycosidase-like_sf"/>
</dbReference>
<feature type="domain" description="Trehalase-like N-terminal" evidence="2">
    <location>
        <begin position="16"/>
        <end position="164"/>
    </location>
</feature>
<dbReference type="EMBL" id="JAPIUX010000001">
    <property type="protein sequence ID" value="MCX2560463.1"/>
    <property type="molecule type" value="Genomic_DNA"/>
</dbReference>
<dbReference type="Pfam" id="PF00723">
    <property type="entry name" value="Glyco_hydro_15"/>
    <property type="match status" value="1"/>
</dbReference>
<evidence type="ECO:0000259" key="2">
    <source>
        <dbReference type="Pfam" id="PF19291"/>
    </source>
</evidence>
<comment type="caution">
    <text evidence="3">The sequence shown here is derived from an EMBL/GenBank/DDBJ whole genome shotgun (WGS) entry which is preliminary data.</text>
</comment>
<dbReference type="PANTHER" id="PTHR31616">
    <property type="entry name" value="TREHALASE"/>
    <property type="match status" value="1"/>
</dbReference>
<name>A0ABT3Q596_9PROT</name>
<proteinExistence type="predicted"/>
<keyword evidence="4" id="KW-1185">Reference proteome</keyword>
<dbReference type="SUPFAM" id="SSF48208">
    <property type="entry name" value="Six-hairpin glycosidases"/>
    <property type="match status" value="1"/>
</dbReference>
<sequence>MLHHGSYPRRTLPLAIGEYALLGDCHTAALVGRDGTLDWLCLPRFDSPACMAALLGTSEHGHWSLCPDEPVLSSHRQYRDDTLVLETTFVTAGGEVTLVDYMPVEQEHRTLIRQIKGVKGRVRMRFTLLLRFDYGLTVPWVTSSHDGQGLRAIAGPDQVVVRSTVPLHDGPHRTIEAFFEVREGQTESFVLLHAASHCPVPTPPVDVEATLAQTEAWWRAWCAQCTYRGPWREAVMRSLIVLKALTYAPTGGIVAAPTTSLPEDPGGTRNWDYRYCWLRDASLTLAAFISCGYSSEAQAWRDWLHRSIAGEARQMQIMYGVCGERNLQEWSVGYLPGYHGARPVRVGNAASDQVEGSKNPLVLRAAL</sequence>
<feature type="domain" description="GH15-like" evidence="1">
    <location>
        <begin position="232"/>
        <end position="353"/>
    </location>
</feature>
<dbReference type="InterPro" id="IPR008928">
    <property type="entry name" value="6-hairpin_glycosidase_sf"/>
</dbReference>
<dbReference type="Proteomes" id="UP001526446">
    <property type="component" value="Unassembled WGS sequence"/>
</dbReference>
<dbReference type="InterPro" id="IPR045582">
    <property type="entry name" value="Trehalase-like_N"/>
</dbReference>
<evidence type="ECO:0000313" key="4">
    <source>
        <dbReference type="Proteomes" id="UP001526446"/>
    </source>
</evidence>
<dbReference type="RefSeq" id="WP_166119551.1">
    <property type="nucleotide sequence ID" value="NZ_JAPIUX010000001.1"/>
</dbReference>
<dbReference type="InterPro" id="IPR011613">
    <property type="entry name" value="GH15-like"/>
</dbReference>